<comment type="pathway">
    <text evidence="19">Cofactor biosynthesis; NAD(+) biosynthesis; quinolinate from L-kynurenine: step 2/3.</text>
</comment>
<evidence type="ECO:0000256" key="14">
    <source>
        <dbReference type="ARBA" id="ARBA00022840"/>
    </source>
</evidence>
<dbReference type="GO" id="GO:0043420">
    <property type="term" value="P:anthranilate metabolic process"/>
    <property type="evidence" value="ECO:0007669"/>
    <property type="project" value="UniProtKB-UniRule"/>
</dbReference>
<evidence type="ECO:0000256" key="15">
    <source>
        <dbReference type="ARBA" id="ARBA00022898"/>
    </source>
</evidence>
<feature type="domain" description="APS kinase" evidence="21">
    <location>
        <begin position="215"/>
        <end position="317"/>
    </location>
</feature>
<dbReference type="UniPathway" id="UPA00334">
    <property type="reaction ID" value="UER00455"/>
</dbReference>
<dbReference type="InterPro" id="IPR015947">
    <property type="entry name" value="PUA-like_sf"/>
</dbReference>
<evidence type="ECO:0000256" key="2">
    <source>
        <dbReference type="ARBA" id="ARBA00005048"/>
    </source>
</evidence>
<evidence type="ECO:0000256" key="11">
    <source>
        <dbReference type="ARBA" id="ARBA00022741"/>
    </source>
</evidence>
<keyword evidence="13 19" id="KW-0378">Hydrolase</keyword>
<comment type="function">
    <text evidence="19">Catalyzes the cleavage of L-kynurenine (L-Kyn) and L-3-hydroxykynurenine (L-3OHKyn) into anthranilic acid (AA) and 3-hydroxyanthranilic acid (3-OHAA), respectively.</text>
</comment>
<evidence type="ECO:0000256" key="10">
    <source>
        <dbReference type="ARBA" id="ARBA00022695"/>
    </source>
</evidence>
<dbReference type="InterPro" id="IPR059117">
    <property type="entry name" value="APS_kinase_dom"/>
</dbReference>
<dbReference type="FunFam" id="3.40.50.620:FF:000006">
    <property type="entry name" value="bifunctional 3'-phosphoadenosine 5'-phosphosulfate synthase 1"/>
    <property type="match status" value="1"/>
</dbReference>
<evidence type="ECO:0000259" key="22">
    <source>
        <dbReference type="Pfam" id="PF01747"/>
    </source>
</evidence>
<name>A0A7R9GE44_9CRUS</name>
<evidence type="ECO:0000259" key="23">
    <source>
        <dbReference type="Pfam" id="PF14306"/>
    </source>
</evidence>
<dbReference type="GO" id="GO:0019805">
    <property type="term" value="P:quinolinate biosynthetic process"/>
    <property type="evidence" value="ECO:0007669"/>
    <property type="project" value="UniProtKB-UniRule"/>
</dbReference>
<evidence type="ECO:0000256" key="19">
    <source>
        <dbReference type="HAMAP-Rule" id="MF_03017"/>
    </source>
</evidence>
<dbReference type="InterPro" id="IPR002891">
    <property type="entry name" value="APS"/>
</dbReference>
<feature type="domain" description="Sulphate adenylyltransferase catalytic" evidence="22">
    <location>
        <begin position="510"/>
        <end position="732"/>
    </location>
</feature>
<dbReference type="Pfam" id="PF00266">
    <property type="entry name" value="Aminotran_5"/>
    <property type="match status" value="1"/>
</dbReference>
<keyword evidence="7" id="KW-0934">Plastid</keyword>
<keyword evidence="12" id="KW-0418">Kinase</keyword>
<evidence type="ECO:0000256" key="13">
    <source>
        <dbReference type="ARBA" id="ARBA00022801"/>
    </source>
</evidence>
<keyword evidence="14" id="KW-0067">ATP-binding</keyword>
<dbReference type="SUPFAM" id="SSF53383">
    <property type="entry name" value="PLP-dependent transferases"/>
    <property type="match status" value="1"/>
</dbReference>
<comment type="subcellular location">
    <subcellularLocation>
        <location evidence="19">Cytoplasm</location>
    </subcellularLocation>
    <subcellularLocation>
        <location evidence="1">Plastid</location>
        <location evidence="1">Chloroplast</location>
    </subcellularLocation>
</comment>
<comment type="pathway">
    <text evidence="2">Sulfur metabolism; hydrogen sulfide biosynthesis; sulfite from sulfate: step 1/3.</text>
</comment>
<dbReference type="GO" id="GO:0004020">
    <property type="term" value="F:adenylylsulfate kinase activity"/>
    <property type="evidence" value="ECO:0007669"/>
    <property type="project" value="InterPro"/>
</dbReference>
<evidence type="ECO:0000313" key="24">
    <source>
        <dbReference type="EMBL" id="CAD7277492.1"/>
    </source>
</evidence>
<comment type="pathway">
    <text evidence="3">Sulfur metabolism; sulfate assimilation.</text>
</comment>
<dbReference type="InterPro" id="IPR014729">
    <property type="entry name" value="Rossmann-like_a/b/a_fold"/>
</dbReference>
<organism evidence="24">
    <name type="scientific">Notodromas monacha</name>
    <dbReference type="NCBI Taxonomy" id="399045"/>
    <lineage>
        <taxon>Eukaryota</taxon>
        <taxon>Metazoa</taxon>
        <taxon>Ecdysozoa</taxon>
        <taxon>Arthropoda</taxon>
        <taxon>Crustacea</taxon>
        <taxon>Oligostraca</taxon>
        <taxon>Ostracoda</taxon>
        <taxon>Podocopa</taxon>
        <taxon>Podocopida</taxon>
        <taxon>Cypridocopina</taxon>
        <taxon>Cypridoidea</taxon>
        <taxon>Cyprididae</taxon>
        <taxon>Notodromas</taxon>
    </lineage>
</organism>
<dbReference type="Pfam" id="PF22580">
    <property type="entry name" value="KYNU_C"/>
    <property type="match status" value="1"/>
</dbReference>
<evidence type="ECO:0000256" key="12">
    <source>
        <dbReference type="ARBA" id="ARBA00022777"/>
    </source>
</evidence>
<dbReference type="UniPathway" id="UPA00097"/>
<feature type="binding site" evidence="19">
    <location>
        <position position="1158"/>
    </location>
    <ligand>
        <name>pyridoxal 5'-phosphate</name>
        <dbReference type="ChEBI" id="CHEBI:597326"/>
    </ligand>
</feature>
<dbReference type="InterPro" id="IPR024951">
    <property type="entry name" value="Sulfurylase_cat_dom"/>
</dbReference>
<dbReference type="SUPFAM" id="SSF52540">
    <property type="entry name" value="P-loop containing nucleoside triphosphate hydrolases"/>
    <property type="match status" value="2"/>
</dbReference>
<proteinExistence type="inferred from homology"/>
<evidence type="ECO:0000256" key="3">
    <source>
        <dbReference type="ARBA" id="ARBA00005050"/>
    </source>
</evidence>
<dbReference type="InterPro" id="IPR015424">
    <property type="entry name" value="PyrdxlP-dep_Trfase"/>
</dbReference>
<feature type="domain" description="ATP-sulfurylase PUA-like" evidence="23">
    <location>
        <begin position="346"/>
        <end position="500"/>
    </location>
</feature>
<evidence type="ECO:0000256" key="1">
    <source>
        <dbReference type="ARBA" id="ARBA00004229"/>
    </source>
</evidence>
<feature type="binding site" evidence="19">
    <location>
        <position position="1043"/>
    </location>
    <ligand>
        <name>pyridoxal 5'-phosphate</name>
        <dbReference type="ChEBI" id="CHEBI:597326"/>
    </ligand>
</feature>
<evidence type="ECO:0000313" key="25">
    <source>
        <dbReference type="Proteomes" id="UP000678499"/>
    </source>
</evidence>
<dbReference type="GO" id="GO:0034354">
    <property type="term" value="P:'de novo' NAD+ biosynthetic process from L-tryptophan"/>
    <property type="evidence" value="ECO:0007669"/>
    <property type="project" value="UniProtKB-UniRule"/>
</dbReference>
<dbReference type="InterPro" id="IPR000192">
    <property type="entry name" value="Aminotrans_V_dom"/>
</dbReference>
<dbReference type="NCBIfam" id="TIGR00339">
    <property type="entry name" value="sopT"/>
    <property type="match status" value="1"/>
</dbReference>
<evidence type="ECO:0000259" key="20">
    <source>
        <dbReference type="Pfam" id="PF00266"/>
    </source>
</evidence>
<dbReference type="InterPro" id="IPR015422">
    <property type="entry name" value="PyrdxlP-dep_Trfase_small"/>
</dbReference>
<dbReference type="GO" id="GO:0004781">
    <property type="term" value="F:sulfate adenylyltransferase (ATP) activity"/>
    <property type="evidence" value="ECO:0007669"/>
    <property type="project" value="UniProtKB-EC"/>
</dbReference>
<comment type="pathway">
    <text evidence="19">Amino-acid degradation; L-kynurenine degradation; L-alanine and anthranilate from L-kynurenine: step 1/1.</text>
</comment>
<dbReference type="Pfam" id="PF01747">
    <property type="entry name" value="ATP-sulfurylase"/>
    <property type="match status" value="1"/>
</dbReference>
<evidence type="ECO:0000256" key="9">
    <source>
        <dbReference type="ARBA" id="ARBA00022679"/>
    </source>
</evidence>
<feature type="domain" description="APS kinase" evidence="21">
    <location>
        <begin position="75"/>
        <end position="161"/>
    </location>
</feature>
<keyword evidence="9" id="KW-0808">Transferase</keyword>
<dbReference type="InterPro" id="IPR010111">
    <property type="entry name" value="Kynureninase"/>
</dbReference>
<dbReference type="Gene3D" id="3.10.400.10">
    <property type="entry name" value="Sulfate adenylyltransferase"/>
    <property type="match status" value="1"/>
</dbReference>
<dbReference type="Pfam" id="PF14306">
    <property type="entry name" value="PUA_2"/>
    <property type="match status" value="1"/>
</dbReference>
<sequence>MSNQEGSTTTTTTTTTTGLLRFSPMENPMWAKQKDELRQLRAMPLQKATNVTYQSHHVSRSKRGQIMGQRGGFHGCTIWFTGLSGAGKTTISFALEEFLVSKGYSAYGLDGDNVRHGLNKNLGFTPEDREENIRRVAEVAKLFADAGVIALCSFVSPYAKYFTISQNPINALYELLFHLQSPWLMYMMKTEPLNSCNVTSIGMKLMNEVIVIDMYTPEDREENIRRVAEVAKLFADAGVIALCSFVSPYAKDREKARKIHEEANLPFFECFVDTPLEVCEKRDTKGLYKKARAGQIKEFTGIDAVYEKPENPDLVIKTVDHYVDDCVQVVVDVLIKNNVIPPTVSESVVELFASEAAQCRLTSEISTLSATLDITEVDLQWVQVLAEGWATPLRGFMREREYLQALHFGCLFDQGVTSQAIPIVLSVSNDDKMRLEGTQSIVLRNKGRVVAMLRDPEFFEHRKEERVSRQFGTSNPRHPYVKMILESGDWLVGGELVVMDKIRWNDGLDDWRLTPMEIRARLRQMGADAAFAFQLRNPIHNGHALLMQDTREKLLARGFKKPVLLLHPLGGWTKDDDVPLPVRMRQHQAVLDSGVLNPETTLLAIFPSPMMYAGPTEVQWHAKARMATGATFYIVGRDPAGMAHPDPPARDLYEPTHGAKVLTMAPGLTQLEIIPFRVAAYDKRSHKMDFFDPTRPGDFDFISGTRMRSIARAGELPPDGFMDPNAWAVLAEFYKHQPSEVDSDLLKRRKLHHTSDPRTLIGRVSSSECLEQCQKSCKKTKRFSARMSTSSSLSLLLPSRLDADAQLVTFVDDERKCDFWVSVDGEIVRKTSGRDRTFSMQNEPSFPALCSVFDFNEDDLCAMNKASENESALIAPEFPDPIHSCNPNCKQICGNESENGKPFWRPWKLLELLAEHWGLNPLSEEFAERLDSFNNFDFRHEFVIPRKGKLPKNFGKPDNEEDPVKREKFSKDTIYLCSHSLGLKPKRTDGYIAEVLENWGDWGVLSQFHGRFAGKLIDLCPRPMMDRLVGAKAGETTIMNGLSVNLHLMMVHFYQPTAERRKILIEEHAFPSDMYVVKSQLELHGISEDDGLLLLKRRPGEPCIRESDIRRVLAEQGPEIAVVLLPGVQYLSGQRFDIPRITQWAHDVGCLIGWDLAHSVCNTPLMLHDWNVDFACWCTYKYMCGGQGCHGGVFVHENRWGHDGPRLDGWWGTKDKERFFMRPTIQPSLGADAFRISNPSAWATVPVIAALEVYDQVDWGRFVCKQFWLTGYLEMLLKAANRSLLQQFLPRNNNDDFQKLAVEESERDVIHIATPEDPRRRGSQLSVVLCDGVITERMSDLLLENGIVVDFRYPDRIRVAPCAMYNRYQELWRFTQILKDLLHRSMEEQEHQTSNLTMSNNKKPEQTPIVLGILIVLAATAESQDILNLQNILNNFVNQMATFFGVEIEDDIITTTFAEEISISVAVFNADLLFMAAEYNFSAESL</sequence>
<dbReference type="PANTHER" id="PTHR11055">
    <property type="entry name" value="BIFUNCTIONAL 3'-PHOSPHOADENOSINE 5'-PHOSPHOSULFATE SYNTHASE"/>
    <property type="match status" value="1"/>
</dbReference>
<comment type="cofactor">
    <cofactor evidence="19">
        <name>pyridoxal 5'-phosphate</name>
        <dbReference type="ChEBI" id="CHEBI:597326"/>
    </cofactor>
</comment>
<keyword evidence="16" id="KW-0809">Transit peptide</keyword>
<comment type="catalytic activity">
    <reaction evidence="19">
        <text>3-hydroxy-L-kynurenine + H2O = 3-hydroxyanthranilate + L-alanine + H(+)</text>
        <dbReference type="Rhea" id="RHEA:25143"/>
        <dbReference type="ChEBI" id="CHEBI:15377"/>
        <dbReference type="ChEBI" id="CHEBI:15378"/>
        <dbReference type="ChEBI" id="CHEBI:36559"/>
        <dbReference type="ChEBI" id="CHEBI:57972"/>
        <dbReference type="ChEBI" id="CHEBI:58125"/>
    </reaction>
</comment>
<feature type="modified residue" description="N6-(pyridoxal phosphate)lysine" evidence="19">
    <location>
        <position position="1181"/>
    </location>
</feature>
<dbReference type="GO" id="GO:0030170">
    <property type="term" value="F:pyridoxal phosphate binding"/>
    <property type="evidence" value="ECO:0007669"/>
    <property type="project" value="UniProtKB-UniRule"/>
</dbReference>
<dbReference type="GO" id="GO:0005524">
    <property type="term" value="F:ATP binding"/>
    <property type="evidence" value="ECO:0007669"/>
    <property type="project" value="UniProtKB-KW"/>
</dbReference>
<dbReference type="FunFam" id="3.10.400.10:FF:000002">
    <property type="entry name" value="ATP sulfurylase 2"/>
    <property type="match status" value="1"/>
</dbReference>
<dbReference type="NCBIfam" id="TIGR01814">
    <property type="entry name" value="kynureninase"/>
    <property type="match status" value="1"/>
</dbReference>
<dbReference type="NCBIfam" id="TIGR00455">
    <property type="entry name" value="apsK"/>
    <property type="match status" value="1"/>
</dbReference>
<keyword evidence="11" id="KW-0547">Nucleotide-binding</keyword>
<feature type="domain" description="Aminotransferase class V" evidence="20">
    <location>
        <begin position="1114"/>
        <end position="1188"/>
    </location>
</feature>
<dbReference type="HAMAP" id="MF_01970">
    <property type="entry name" value="Kynureninase"/>
    <property type="match status" value="1"/>
</dbReference>
<evidence type="ECO:0000256" key="7">
    <source>
        <dbReference type="ARBA" id="ARBA00022640"/>
    </source>
</evidence>
<dbReference type="EMBL" id="CAJPEX010000923">
    <property type="protein sequence ID" value="CAG0917644.1"/>
    <property type="molecule type" value="Genomic_DNA"/>
</dbReference>
<comment type="similarity">
    <text evidence="19">Belongs to the kynureninase family.</text>
</comment>
<dbReference type="InterPro" id="IPR015421">
    <property type="entry name" value="PyrdxlP-dep_Trfase_major"/>
</dbReference>
<accession>A0A7R9GE44</accession>
<dbReference type="OrthoDB" id="506431at2759"/>
<keyword evidence="8 19" id="KW-0662">Pyridine nucleotide biosynthesis</keyword>
<dbReference type="GO" id="GO:0000103">
    <property type="term" value="P:sulfate assimilation"/>
    <property type="evidence" value="ECO:0007669"/>
    <property type="project" value="UniProtKB-UniPathway"/>
</dbReference>
<dbReference type="CDD" id="cd02027">
    <property type="entry name" value="APSK"/>
    <property type="match status" value="1"/>
</dbReference>
<dbReference type="GO" id="GO:0097053">
    <property type="term" value="P:L-kynurenine catabolic process"/>
    <property type="evidence" value="ECO:0007669"/>
    <property type="project" value="UniProtKB-UniRule"/>
</dbReference>
<comment type="subunit">
    <text evidence="19">Homodimer.</text>
</comment>
<feature type="binding site" evidence="19">
    <location>
        <position position="1042"/>
    </location>
    <ligand>
        <name>pyridoxal 5'-phosphate</name>
        <dbReference type="ChEBI" id="CHEBI:597326"/>
    </ligand>
</feature>
<evidence type="ECO:0000256" key="8">
    <source>
        <dbReference type="ARBA" id="ARBA00022642"/>
    </source>
</evidence>
<dbReference type="GO" id="GO:0006569">
    <property type="term" value="P:L-tryptophan catabolic process"/>
    <property type="evidence" value="ECO:0007669"/>
    <property type="project" value="UniProtKB-UniRule"/>
</dbReference>
<evidence type="ECO:0000256" key="4">
    <source>
        <dbReference type="ARBA" id="ARBA00007268"/>
    </source>
</evidence>
<comment type="catalytic activity">
    <reaction evidence="18">
        <text>sulfate + ATP + H(+) = adenosine 5'-phosphosulfate + diphosphate</text>
        <dbReference type="Rhea" id="RHEA:18133"/>
        <dbReference type="ChEBI" id="CHEBI:15378"/>
        <dbReference type="ChEBI" id="CHEBI:16189"/>
        <dbReference type="ChEBI" id="CHEBI:30616"/>
        <dbReference type="ChEBI" id="CHEBI:33019"/>
        <dbReference type="ChEBI" id="CHEBI:58243"/>
        <dbReference type="EC" id="2.7.7.4"/>
    </reaction>
</comment>
<evidence type="ECO:0000256" key="18">
    <source>
        <dbReference type="ARBA" id="ARBA00049370"/>
    </source>
</evidence>
<feature type="binding site" evidence="19">
    <location>
        <position position="1210"/>
    </location>
    <ligand>
        <name>pyridoxal 5'-phosphate</name>
        <dbReference type="ChEBI" id="CHEBI:597326"/>
    </ligand>
</feature>
<gene>
    <name evidence="24" type="ORF">NMOB1V02_LOCUS5223</name>
</gene>
<dbReference type="UniPathway" id="UPA00253">
    <property type="reaction ID" value="UER00329"/>
</dbReference>
<evidence type="ECO:0000256" key="6">
    <source>
        <dbReference type="ARBA" id="ARBA00022528"/>
    </source>
</evidence>
<keyword evidence="25" id="KW-1185">Reference proteome</keyword>
<dbReference type="Pfam" id="PF01583">
    <property type="entry name" value="APS_kinase"/>
    <property type="match status" value="2"/>
</dbReference>
<feature type="binding site" evidence="19">
    <location>
        <begin position="1070"/>
        <end position="1073"/>
    </location>
    <ligand>
        <name>pyridoxal 5'-phosphate</name>
        <dbReference type="ChEBI" id="CHEBI:597326"/>
    </ligand>
</feature>
<keyword evidence="19" id="KW-0963">Cytoplasm</keyword>
<dbReference type="GO" id="GO:0005737">
    <property type="term" value="C:cytoplasm"/>
    <property type="evidence" value="ECO:0007669"/>
    <property type="project" value="UniProtKB-SubCell"/>
</dbReference>
<comment type="similarity">
    <text evidence="4">In the N-terminal section; belongs to the APS kinase family.</text>
</comment>
<dbReference type="Proteomes" id="UP000678499">
    <property type="component" value="Unassembled WGS sequence"/>
</dbReference>
<dbReference type="GO" id="GO:0030429">
    <property type="term" value="F:kynureninase activity"/>
    <property type="evidence" value="ECO:0007669"/>
    <property type="project" value="UniProtKB-UniRule"/>
</dbReference>
<dbReference type="Gene3D" id="3.40.50.620">
    <property type="entry name" value="HUPs"/>
    <property type="match status" value="1"/>
</dbReference>
<dbReference type="HAMAP" id="MF_00065">
    <property type="entry name" value="Adenylyl_sulf_kinase"/>
    <property type="match status" value="1"/>
</dbReference>
<dbReference type="PANTHER" id="PTHR11055:SF1">
    <property type="entry name" value="PAPS SYNTHETASE, ISOFORM D"/>
    <property type="match status" value="1"/>
</dbReference>
<comment type="similarity">
    <text evidence="17">Belongs to the sulfate adenylyltransferase family.</text>
</comment>
<protein>
    <recommendedName>
        <fullName evidence="19">Kynureninase</fullName>
        <ecNumber evidence="19">3.7.1.3</ecNumber>
    </recommendedName>
    <alternativeName>
        <fullName evidence="19">L-kynurenine hydrolase</fullName>
    </alternativeName>
</protein>
<evidence type="ECO:0000259" key="21">
    <source>
        <dbReference type="Pfam" id="PF01583"/>
    </source>
</evidence>
<dbReference type="InterPro" id="IPR027417">
    <property type="entry name" value="P-loop_NTPase"/>
</dbReference>
<comment type="similarity">
    <text evidence="5">In the C-terminal section; belongs to the sulfate adenylyltransferase family.</text>
</comment>
<feature type="binding site" evidence="19">
    <location>
        <position position="1155"/>
    </location>
    <ligand>
        <name>pyridoxal 5'-phosphate</name>
        <dbReference type="ChEBI" id="CHEBI:597326"/>
    </ligand>
</feature>
<evidence type="ECO:0000256" key="5">
    <source>
        <dbReference type="ARBA" id="ARBA00009290"/>
    </source>
</evidence>
<dbReference type="Gene3D" id="3.40.50.300">
    <property type="entry name" value="P-loop containing nucleotide triphosphate hydrolases"/>
    <property type="match status" value="2"/>
</dbReference>
<keyword evidence="10" id="KW-0548">Nucleotidyltransferase</keyword>
<dbReference type="InterPro" id="IPR002650">
    <property type="entry name" value="Sulphate_adenylyltransferase"/>
</dbReference>
<feature type="binding site" evidence="19">
    <location>
        <position position="1180"/>
    </location>
    <ligand>
        <name>pyridoxal 5'-phosphate</name>
        <dbReference type="ChEBI" id="CHEBI:597326"/>
    </ligand>
</feature>
<dbReference type="GO" id="GO:0050428">
    <property type="term" value="P:3'-phosphoadenosine 5'-phosphosulfate biosynthetic process"/>
    <property type="evidence" value="ECO:0007669"/>
    <property type="project" value="TreeGrafter"/>
</dbReference>
<dbReference type="CDD" id="cd00517">
    <property type="entry name" value="ATPS"/>
    <property type="match status" value="1"/>
</dbReference>
<comment type="catalytic activity">
    <reaction evidence="19">
        <text>L-kynurenine + H2O = anthranilate + L-alanine + H(+)</text>
        <dbReference type="Rhea" id="RHEA:16813"/>
        <dbReference type="ChEBI" id="CHEBI:15377"/>
        <dbReference type="ChEBI" id="CHEBI:15378"/>
        <dbReference type="ChEBI" id="CHEBI:16567"/>
        <dbReference type="ChEBI" id="CHEBI:57959"/>
        <dbReference type="ChEBI" id="CHEBI:57972"/>
        <dbReference type="EC" id="3.7.1.3"/>
    </reaction>
</comment>
<evidence type="ECO:0000256" key="17">
    <source>
        <dbReference type="ARBA" id="ARBA00037980"/>
    </source>
</evidence>
<evidence type="ECO:0000256" key="16">
    <source>
        <dbReference type="ARBA" id="ARBA00022946"/>
    </source>
</evidence>
<feature type="binding site" evidence="19">
    <location>
        <position position="1238"/>
    </location>
    <ligand>
        <name>pyridoxal 5'-phosphate</name>
        <dbReference type="ChEBI" id="CHEBI:597326"/>
    </ligand>
</feature>
<dbReference type="EMBL" id="OA882960">
    <property type="protein sequence ID" value="CAD7277492.1"/>
    <property type="molecule type" value="Genomic_DNA"/>
</dbReference>
<dbReference type="SUPFAM" id="SSF52374">
    <property type="entry name" value="Nucleotidylyl transferase"/>
    <property type="match status" value="1"/>
</dbReference>
<keyword evidence="6" id="KW-0150">Chloroplast</keyword>
<dbReference type="InterPro" id="IPR025980">
    <property type="entry name" value="ATP-Sase_PUA-like_dom"/>
</dbReference>
<reference evidence="24" key="1">
    <citation type="submission" date="2020-11" db="EMBL/GenBank/DDBJ databases">
        <authorList>
            <person name="Tran Van P."/>
        </authorList>
    </citation>
    <scope>NUCLEOTIDE SEQUENCE</scope>
</reference>
<dbReference type="Gene3D" id="3.40.640.10">
    <property type="entry name" value="Type I PLP-dependent aspartate aminotransferase-like (Major domain)"/>
    <property type="match status" value="1"/>
</dbReference>
<dbReference type="SUPFAM" id="SSF88697">
    <property type="entry name" value="PUA domain-like"/>
    <property type="match status" value="1"/>
</dbReference>
<dbReference type="Gene3D" id="3.90.1150.10">
    <property type="entry name" value="Aspartate Aminotransferase, domain 1"/>
    <property type="match status" value="1"/>
</dbReference>
<comment type="caution">
    <text evidence="19">Lacks conserved residue(s) required for the propagation of feature annotation.</text>
</comment>
<dbReference type="EC" id="3.7.1.3" evidence="19"/>
<keyword evidence="15 19" id="KW-0663">Pyridoxal phosphate</keyword>